<dbReference type="CDD" id="cd12107">
    <property type="entry name" value="Hemerythrin"/>
    <property type="match status" value="1"/>
</dbReference>
<evidence type="ECO:0000256" key="1">
    <source>
        <dbReference type="ARBA" id="ARBA00010587"/>
    </source>
</evidence>
<dbReference type="InterPro" id="IPR012827">
    <property type="entry name" value="Hemerythrin_metal-bd"/>
</dbReference>
<organism evidence="4 5">
    <name type="scientific">Teredinibacter turnerae (strain ATCC 39867 / T7901)</name>
    <dbReference type="NCBI Taxonomy" id="377629"/>
    <lineage>
        <taxon>Bacteria</taxon>
        <taxon>Pseudomonadati</taxon>
        <taxon>Pseudomonadota</taxon>
        <taxon>Gammaproteobacteria</taxon>
        <taxon>Cellvibrionales</taxon>
        <taxon>Cellvibrionaceae</taxon>
        <taxon>Teredinibacter</taxon>
    </lineage>
</organism>
<dbReference type="HOGENOM" id="CLU_086902_1_2_6"/>
<dbReference type="KEGG" id="ttu:TERTU_0429"/>
<dbReference type="eggNOG" id="COG2703">
    <property type="taxonomic scope" value="Bacteria"/>
</dbReference>
<dbReference type="AlphaFoldDB" id="C5BMU3"/>
<comment type="similarity">
    <text evidence="1">Belongs to the hemerythrin family.</text>
</comment>
<dbReference type="RefSeq" id="WP_015818665.1">
    <property type="nucleotide sequence ID" value="NC_012997.1"/>
</dbReference>
<dbReference type="GO" id="GO:0046872">
    <property type="term" value="F:metal ion binding"/>
    <property type="evidence" value="ECO:0007669"/>
    <property type="project" value="UniProtKB-KW"/>
</dbReference>
<keyword evidence="5" id="KW-1185">Reference proteome</keyword>
<dbReference type="STRING" id="377629.TERTU_0429"/>
<name>C5BMU3_TERTT</name>
<keyword evidence="2" id="KW-0479">Metal-binding</keyword>
<dbReference type="InterPro" id="IPR035938">
    <property type="entry name" value="Hemerythrin-like_sf"/>
</dbReference>
<accession>C5BMU3</accession>
<protein>
    <submittedName>
        <fullName evidence="4">Hemerythrin metal-binding domain protein</fullName>
    </submittedName>
</protein>
<dbReference type="EMBL" id="CP001614">
    <property type="protein sequence ID" value="ACR12553.1"/>
    <property type="molecule type" value="Genomic_DNA"/>
</dbReference>
<dbReference type="OrthoDB" id="5296936at2"/>
<gene>
    <name evidence="4" type="ordered locus">TERTU_0429</name>
</gene>
<dbReference type="Proteomes" id="UP000009080">
    <property type="component" value="Chromosome"/>
</dbReference>
<evidence type="ECO:0000313" key="4">
    <source>
        <dbReference type="EMBL" id="ACR12553.1"/>
    </source>
</evidence>
<reference evidence="4 5" key="1">
    <citation type="journal article" date="2009" name="PLoS ONE">
        <title>The complete genome of Teredinibacter turnerae T7901: an intracellular endosymbiont of marine wood-boring bivalves (shipworms).</title>
        <authorList>
            <person name="Yang J.C."/>
            <person name="Madupu R."/>
            <person name="Durkin A.S."/>
            <person name="Ekborg N.A."/>
            <person name="Pedamallu C.S."/>
            <person name="Hostetler J.B."/>
            <person name="Radune D."/>
            <person name="Toms B.S."/>
            <person name="Henrissat B."/>
            <person name="Coutinho P.M."/>
            <person name="Schwarz S."/>
            <person name="Field L."/>
            <person name="Trindade-Silva A.E."/>
            <person name="Soares C.A.G."/>
            <person name="Elshahawi S."/>
            <person name="Hanora A."/>
            <person name="Schmidt E.W."/>
            <person name="Haygood M.G."/>
            <person name="Posfai J."/>
            <person name="Benner J."/>
            <person name="Madinger C."/>
            <person name="Nove J."/>
            <person name="Anton B."/>
            <person name="Chaudhary K."/>
            <person name="Foster J."/>
            <person name="Holman A."/>
            <person name="Kumar S."/>
            <person name="Lessard P.A."/>
            <person name="Luyten Y.A."/>
            <person name="Slatko B."/>
            <person name="Wood N."/>
            <person name="Wu B."/>
            <person name="Teplitski M."/>
            <person name="Mougous J.D."/>
            <person name="Ward N."/>
            <person name="Eisen J.A."/>
            <person name="Badger J.H."/>
            <person name="Distel D.L."/>
        </authorList>
    </citation>
    <scope>NUCLEOTIDE SEQUENCE [LARGE SCALE GENOMIC DNA]</scope>
    <source>
        <strain evidence="5">ATCC 39867 / T7901</strain>
    </source>
</reference>
<evidence type="ECO:0000256" key="3">
    <source>
        <dbReference type="ARBA" id="ARBA00023004"/>
    </source>
</evidence>
<evidence type="ECO:0000313" key="5">
    <source>
        <dbReference type="Proteomes" id="UP000009080"/>
    </source>
</evidence>
<proteinExistence type="inferred from homology"/>
<keyword evidence="3" id="KW-0408">Iron</keyword>
<dbReference type="Gene3D" id="1.20.120.50">
    <property type="entry name" value="Hemerythrin-like"/>
    <property type="match status" value="1"/>
</dbReference>
<sequence>MTDLLTTRPESLHLGHPIIDRTHDEFHGLVAKLNAAGLVDFILHFAALASHAEEHFAKEQQLMRQSHYPADQMETHLRDHLMVLQEINRLNAMVARGSVAAARVYVSDLLPVWFEQHNLAHDGPLVSHLKRANLASSLG</sequence>
<evidence type="ECO:0000256" key="2">
    <source>
        <dbReference type="ARBA" id="ARBA00022723"/>
    </source>
</evidence>
<dbReference type="SUPFAM" id="SSF47188">
    <property type="entry name" value="Hemerythrin-like"/>
    <property type="match status" value="1"/>
</dbReference>